<protein>
    <recommendedName>
        <fullName evidence="3 4">N-succinylarginine dihydrolase</fullName>
        <ecNumber evidence="3 4">3.5.3.23</ecNumber>
    </recommendedName>
</protein>
<reference evidence="5 6" key="1">
    <citation type="submission" date="2023-04" db="EMBL/GenBank/DDBJ databases">
        <title>A long-awaited taxogenomic arrangement of the family Halomonadaceae.</title>
        <authorList>
            <person name="De La Haba R."/>
            <person name="Chuvochina M."/>
            <person name="Wittouck S."/>
            <person name="Arahal D.R."/>
            <person name="Sanchez-Porro C."/>
            <person name="Hugenholtz P."/>
            <person name="Ventosa A."/>
        </authorList>
    </citation>
    <scope>NUCLEOTIDE SEQUENCE [LARGE SCALE GENOMIC DNA]</scope>
    <source>
        <strain evidence="5 6">DSM 22428</strain>
    </source>
</reference>
<dbReference type="InterPro" id="IPR007079">
    <property type="entry name" value="SuccinylArg_d-Hdrlase_AstB"/>
</dbReference>
<organism evidence="5 6">
    <name type="scientific">Larsenimonas suaedae</name>
    <dbReference type="NCBI Taxonomy" id="1851019"/>
    <lineage>
        <taxon>Bacteria</taxon>
        <taxon>Pseudomonadati</taxon>
        <taxon>Pseudomonadota</taxon>
        <taxon>Gammaproteobacteria</taxon>
        <taxon>Oceanospirillales</taxon>
        <taxon>Halomonadaceae</taxon>
        <taxon>Larsenimonas</taxon>
    </lineage>
</organism>
<evidence type="ECO:0000256" key="1">
    <source>
        <dbReference type="ARBA" id="ARBA00022503"/>
    </source>
</evidence>
<evidence type="ECO:0000313" key="6">
    <source>
        <dbReference type="Proteomes" id="UP001269375"/>
    </source>
</evidence>
<dbReference type="Gene3D" id="3.75.10.20">
    <property type="entry name" value="Succinylarginine dihydrolase"/>
    <property type="match status" value="1"/>
</dbReference>
<comment type="pathway">
    <text evidence="3">Amino-acid degradation; L-arginine degradation via AST pathway; L-glutamate and succinate from L-arginine: step 2/5.</text>
</comment>
<proteinExistence type="inferred from homology"/>
<dbReference type="InterPro" id="IPR037031">
    <property type="entry name" value="AstB_sf"/>
</dbReference>
<feature type="binding site" evidence="3">
    <location>
        <begin position="136"/>
        <end position="137"/>
    </location>
    <ligand>
        <name>substrate</name>
    </ligand>
</feature>
<dbReference type="NCBIfam" id="TIGR03241">
    <property type="entry name" value="arg_catab_astB"/>
    <property type="match status" value="1"/>
</dbReference>
<keyword evidence="2 3" id="KW-0378">Hydrolase</keyword>
<feature type="active site" evidence="3">
    <location>
        <position position="173"/>
    </location>
</feature>
<sequence>MTLETNFDGLVGPTHHYGALAAGNRASQRHGHRPSNPKAAALQGIAKMRALLDLGYSQGVIPPQERPHLPTLRRLGFTGDDRSVLARVAREAPALLSQVSSSASMWVANAATVSPSADTRDGRVHFTPANLNASLHRSLEHPTTARALSALFKDPAHFAHHPALPDVAAFGDEGAANHTRLCADYDQPGIGLFVYGREALSPKAPRPRRYPARQTLEASQAVARQHGLNAERVVFAQQTPDAIDAGVFHNDVIAVGNLRALFYHQRAFLESDRVLSALGHALNKLGTELVPIEVPDNRVSLEDAVASYLFNSQLLDAGKGQMRLIVPQECLTTPSVHAFLDELLQGDGPISDVQAFDLKQSMQNGGGPACLRLRVALTERERAAVAPGAMMTHERLDCLTAWVERHYRDRLSAEDLFDPSLLEEVHTALDELTHLLGLGALYDFQRQGEI</sequence>
<evidence type="ECO:0000313" key="5">
    <source>
        <dbReference type="EMBL" id="MDR5895907.1"/>
    </source>
</evidence>
<feature type="binding site" evidence="3">
    <location>
        <position position="109"/>
    </location>
    <ligand>
        <name>substrate</name>
    </ligand>
</feature>
<dbReference type="PANTHER" id="PTHR30420:SF2">
    <property type="entry name" value="N-SUCCINYLARGININE DIHYDROLASE"/>
    <property type="match status" value="1"/>
</dbReference>
<dbReference type="EC" id="3.5.3.23" evidence="3 4"/>
<feature type="binding site" evidence="3">
    <location>
        <position position="364"/>
    </location>
    <ligand>
        <name>substrate</name>
    </ligand>
</feature>
<comment type="catalytic activity">
    <reaction evidence="3">
        <text>N(2)-succinyl-L-arginine + 2 H2O + 2 H(+) = N(2)-succinyl-L-ornithine + 2 NH4(+) + CO2</text>
        <dbReference type="Rhea" id="RHEA:19533"/>
        <dbReference type="ChEBI" id="CHEBI:15377"/>
        <dbReference type="ChEBI" id="CHEBI:15378"/>
        <dbReference type="ChEBI" id="CHEBI:16526"/>
        <dbReference type="ChEBI" id="CHEBI:28938"/>
        <dbReference type="ChEBI" id="CHEBI:58241"/>
        <dbReference type="ChEBI" id="CHEBI:58514"/>
        <dbReference type="EC" id="3.5.3.23"/>
    </reaction>
</comment>
<keyword evidence="6" id="KW-1185">Reference proteome</keyword>
<feature type="active site" description="Nucleophile" evidence="3">
    <location>
        <position position="370"/>
    </location>
</feature>
<comment type="similarity">
    <text evidence="3">Belongs to the succinylarginine dihydrolase family.</text>
</comment>
<dbReference type="HAMAP" id="MF_01172">
    <property type="entry name" value="AstB"/>
    <property type="match status" value="1"/>
</dbReference>
<feature type="binding site" evidence="3">
    <location>
        <position position="251"/>
    </location>
    <ligand>
        <name>substrate</name>
    </ligand>
</feature>
<keyword evidence="1 3" id="KW-0056">Arginine metabolism</keyword>
<evidence type="ECO:0000256" key="2">
    <source>
        <dbReference type="ARBA" id="ARBA00022801"/>
    </source>
</evidence>
<dbReference type="PANTHER" id="PTHR30420">
    <property type="entry name" value="N-SUCCINYLARGININE DIHYDROLASE"/>
    <property type="match status" value="1"/>
</dbReference>
<dbReference type="NCBIfam" id="NF009789">
    <property type="entry name" value="PRK13281.1"/>
    <property type="match status" value="1"/>
</dbReference>
<dbReference type="RefSeq" id="WP_251589822.1">
    <property type="nucleotide sequence ID" value="NZ_JAMLJI010000001.1"/>
</dbReference>
<comment type="caution">
    <text evidence="5">The sequence shown here is derived from an EMBL/GenBank/DDBJ whole genome shotgun (WGS) entry which is preliminary data.</text>
</comment>
<accession>A0ABU1GWI3</accession>
<dbReference type="Pfam" id="PF04996">
    <property type="entry name" value="AstB"/>
    <property type="match status" value="1"/>
</dbReference>
<feature type="binding site" evidence="3">
    <location>
        <position position="213"/>
    </location>
    <ligand>
        <name>substrate</name>
    </ligand>
</feature>
<name>A0ABU1GWI3_9GAMM</name>
<comment type="function">
    <text evidence="3">Catalyzes the hydrolysis of N(2)-succinylarginine into N(2)-succinylornithine, ammonia and CO(2).</text>
</comment>
<dbReference type="Proteomes" id="UP001269375">
    <property type="component" value="Unassembled WGS sequence"/>
</dbReference>
<comment type="subunit">
    <text evidence="3">Homodimer.</text>
</comment>
<gene>
    <name evidence="3 5" type="primary">astB</name>
    <name evidence="5" type="ORF">QC825_07485</name>
</gene>
<dbReference type="SUPFAM" id="SSF55909">
    <property type="entry name" value="Pentein"/>
    <property type="match status" value="1"/>
</dbReference>
<feature type="binding site" evidence="3">
    <location>
        <begin position="18"/>
        <end position="27"/>
    </location>
    <ligand>
        <name>substrate</name>
    </ligand>
</feature>
<feature type="active site" evidence="3">
    <location>
        <position position="249"/>
    </location>
</feature>
<dbReference type="EMBL" id="JARWAO010000003">
    <property type="protein sequence ID" value="MDR5895907.1"/>
    <property type="molecule type" value="Genomic_DNA"/>
</dbReference>
<evidence type="ECO:0000256" key="3">
    <source>
        <dbReference type="HAMAP-Rule" id="MF_01172"/>
    </source>
</evidence>
<evidence type="ECO:0000256" key="4">
    <source>
        <dbReference type="NCBIfam" id="TIGR03241"/>
    </source>
</evidence>
<dbReference type="GO" id="GO:0009015">
    <property type="term" value="F:N-succinylarginine dihydrolase activity"/>
    <property type="evidence" value="ECO:0007669"/>
    <property type="project" value="UniProtKB-EC"/>
</dbReference>